<gene>
    <name evidence="1" type="ORF">GCM10011503_09470</name>
</gene>
<reference evidence="2" key="1">
    <citation type="journal article" date="2019" name="Int. J. Syst. Evol. Microbiol.">
        <title>The Global Catalogue of Microorganisms (GCM) 10K type strain sequencing project: providing services to taxonomists for standard genome sequencing and annotation.</title>
        <authorList>
            <consortium name="The Broad Institute Genomics Platform"/>
            <consortium name="The Broad Institute Genome Sequencing Center for Infectious Disease"/>
            <person name="Wu L."/>
            <person name="Ma J."/>
        </authorList>
    </citation>
    <scope>NUCLEOTIDE SEQUENCE [LARGE SCALE GENOMIC DNA]</scope>
    <source>
        <strain evidence="2">CGMCC 1.15928</strain>
    </source>
</reference>
<sequence>MDKIFGIAIAAEDRAVKAGADLPPLFAQPVNEGQLGKFSRPPVADNAAFTDMARPNLKLRFEEGDEISLNCSE</sequence>
<name>A0ABQ1J958_9PROT</name>
<evidence type="ECO:0000313" key="1">
    <source>
        <dbReference type="EMBL" id="GGB62907.1"/>
    </source>
</evidence>
<evidence type="ECO:0000313" key="2">
    <source>
        <dbReference type="Proteomes" id="UP000628854"/>
    </source>
</evidence>
<dbReference type="Proteomes" id="UP000628854">
    <property type="component" value="Unassembled WGS sequence"/>
</dbReference>
<accession>A0ABQ1J958</accession>
<keyword evidence="2" id="KW-1185">Reference proteome</keyword>
<proteinExistence type="predicted"/>
<organism evidence="1 2">
    <name type="scientific">Henriciella pelagia</name>
    <dbReference type="NCBI Taxonomy" id="1977912"/>
    <lineage>
        <taxon>Bacteria</taxon>
        <taxon>Pseudomonadati</taxon>
        <taxon>Pseudomonadota</taxon>
        <taxon>Alphaproteobacteria</taxon>
        <taxon>Hyphomonadales</taxon>
        <taxon>Hyphomonadaceae</taxon>
        <taxon>Henriciella</taxon>
    </lineage>
</organism>
<protein>
    <submittedName>
        <fullName evidence="1">Uncharacterized protein</fullName>
    </submittedName>
</protein>
<comment type="caution">
    <text evidence="1">The sequence shown here is derived from an EMBL/GenBank/DDBJ whole genome shotgun (WGS) entry which is preliminary data.</text>
</comment>
<dbReference type="EMBL" id="BMKF01000001">
    <property type="protein sequence ID" value="GGB62907.1"/>
    <property type="molecule type" value="Genomic_DNA"/>
</dbReference>